<dbReference type="SUPFAM" id="SSF46785">
    <property type="entry name" value="Winged helix' DNA-binding domain"/>
    <property type="match status" value="1"/>
</dbReference>
<keyword evidence="7" id="KW-1185">Reference proteome</keyword>
<evidence type="ECO:0000313" key="7">
    <source>
        <dbReference type="Proteomes" id="UP000319383"/>
    </source>
</evidence>
<dbReference type="RefSeq" id="WP_145373882.1">
    <property type="nucleotide sequence ID" value="NZ_CAXBED010000160.1"/>
</dbReference>
<dbReference type="PANTHER" id="PTHR30419:SF8">
    <property type="entry name" value="NITROGEN ASSIMILATION TRANSCRIPTIONAL ACTIVATOR-RELATED"/>
    <property type="match status" value="1"/>
</dbReference>
<dbReference type="CDD" id="cd05466">
    <property type="entry name" value="PBP2_LTTR_substrate"/>
    <property type="match status" value="1"/>
</dbReference>
<dbReference type="Pfam" id="PF00126">
    <property type="entry name" value="HTH_1"/>
    <property type="match status" value="1"/>
</dbReference>
<dbReference type="EMBL" id="CP036276">
    <property type="protein sequence ID" value="QDU41895.1"/>
    <property type="molecule type" value="Genomic_DNA"/>
</dbReference>
<dbReference type="Proteomes" id="UP000319383">
    <property type="component" value="Chromosome"/>
</dbReference>
<sequence>MHLRSVEIFCEVVHQRSFSKAAEVFNVSQSSVSQAVQSLEDRLGALLLDRSKRPFELTPAGTVYFAGCRKLLESFHAMEDQVHRLQDKVVGPVRVAAIYSVGLVQMDCYVRHFEELYPEAALRIDFGHPDEIYEAVLKDEADLGLVSFPQTNTELVSVPWQEQELALVTAPDHRLATHDKMQIAELNGEAYIAFTPELTIRKMIDRWLKEHKISVNVAHAFDNMENIKRDIEIGTGVSILPIPSVQREVDIGSLAAVRLSNVEWTRPLGIVHKRHKVFSNAVAKFIELLHEDPGSFAVGESGDQKPVAEIGIPS</sequence>
<comment type="similarity">
    <text evidence="1">Belongs to the LysR transcriptional regulatory family.</text>
</comment>
<reference evidence="6 7" key="1">
    <citation type="submission" date="2019-02" db="EMBL/GenBank/DDBJ databases">
        <title>Deep-cultivation of Planctomycetes and their phenomic and genomic characterization uncovers novel biology.</title>
        <authorList>
            <person name="Wiegand S."/>
            <person name="Jogler M."/>
            <person name="Boedeker C."/>
            <person name="Pinto D."/>
            <person name="Vollmers J."/>
            <person name="Rivas-Marin E."/>
            <person name="Kohn T."/>
            <person name="Peeters S.H."/>
            <person name="Heuer A."/>
            <person name="Rast P."/>
            <person name="Oberbeckmann S."/>
            <person name="Bunk B."/>
            <person name="Jeske O."/>
            <person name="Meyerdierks A."/>
            <person name="Storesund J.E."/>
            <person name="Kallscheuer N."/>
            <person name="Luecker S."/>
            <person name="Lage O.M."/>
            <person name="Pohl T."/>
            <person name="Merkel B.J."/>
            <person name="Hornburger P."/>
            <person name="Mueller R.-W."/>
            <person name="Bruemmer F."/>
            <person name="Labrenz M."/>
            <person name="Spormann A.M."/>
            <person name="Op den Camp H."/>
            <person name="Overmann J."/>
            <person name="Amann R."/>
            <person name="Jetten M.S.M."/>
            <person name="Mascher T."/>
            <person name="Medema M.H."/>
            <person name="Devos D.P."/>
            <person name="Kaster A.-K."/>
            <person name="Ovreas L."/>
            <person name="Rohde M."/>
            <person name="Galperin M.Y."/>
            <person name="Jogler C."/>
        </authorList>
    </citation>
    <scope>NUCLEOTIDE SEQUENCE [LARGE SCALE GENOMIC DNA]</scope>
    <source>
        <strain evidence="6 7">Mal52</strain>
    </source>
</reference>
<keyword evidence="3" id="KW-0238">DNA-binding</keyword>
<dbReference type="GO" id="GO:0003700">
    <property type="term" value="F:DNA-binding transcription factor activity"/>
    <property type="evidence" value="ECO:0007669"/>
    <property type="project" value="InterPro"/>
</dbReference>
<organism evidence="6 7">
    <name type="scientific">Symmachiella dynata</name>
    <dbReference type="NCBI Taxonomy" id="2527995"/>
    <lineage>
        <taxon>Bacteria</taxon>
        <taxon>Pseudomonadati</taxon>
        <taxon>Planctomycetota</taxon>
        <taxon>Planctomycetia</taxon>
        <taxon>Planctomycetales</taxon>
        <taxon>Planctomycetaceae</taxon>
        <taxon>Symmachiella</taxon>
    </lineage>
</organism>
<dbReference type="PRINTS" id="PR00039">
    <property type="entry name" value="HTHLYSR"/>
</dbReference>
<protein>
    <submittedName>
        <fullName evidence="6">HTH-type transcriptional regulator CysL</fullName>
    </submittedName>
</protein>
<dbReference type="PANTHER" id="PTHR30419">
    <property type="entry name" value="HTH-TYPE TRANSCRIPTIONAL REGULATOR YBHD"/>
    <property type="match status" value="1"/>
</dbReference>
<dbReference type="GO" id="GO:0003677">
    <property type="term" value="F:DNA binding"/>
    <property type="evidence" value="ECO:0007669"/>
    <property type="project" value="UniProtKB-KW"/>
</dbReference>
<name>A0A517ZHD9_9PLAN</name>
<evidence type="ECO:0000259" key="5">
    <source>
        <dbReference type="PROSITE" id="PS50931"/>
    </source>
</evidence>
<evidence type="ECO:0000313" key="6">
    <source>
        <dbReference type="EMBL" id="QDU41895.1"/>
    </source>
</evidence>
<proteinExistence type="inferred from homology"/>
<dbReference type="InterPro" id="IPR036390">
    <property type="entry name" value="WH_DNA-bd_sf"/>
</dbReference>
<dbReference type="FunFam" id="1.10.10.10:FF:000001">
    <property type="entry name" value="LysR family transcriptional regulator"/>
    <property type="match status" value="1"/>
</dbReference>
<dbReference type="GO" id="GO:0005829">
    <property type="term" value="C:cytosol"/>
    <property type="evidence" value="ECO:0007669"/>
    <property type="project" value="TreeGrafter"/>
</dbReference>
<dbReference type="InterPro" id="IPR000847">
    <property type="entry name" value="LysR_HTH_N"/>
</dbReference>
<dbReference type="SUPFAM" id="SSF53850">
    <property type="entry name" value="Periplasmic binding protein-like II"/>
    <property type="match status" value="1"/>
</dbReference>
<accession>A0A517ZHD9</accession>
<dbReference type="KEGG" id="sdyn:Mal52_03500"/>
<keyword evidence="4" id="KW-0804">Transcription</keyword>
<dbReference type="InterPro" id="IPR005119">
    <property type="entry name" value="LysR_subst-bd"/>
</dbReference>
<gene>
    <name evidence="6" type="primary">cysL</name>
    <name evidence="6" type="ORF">Mal52_03500</name>
</gene>
<keyword evidence="2" id="KW-0805">Transcription regulation</keyword>
<dbReference type="Pfam" id="PF03466">
    <property type="entry name" value="LysR_substrate"/>
    <property type="match status" value="1"/>
</dbReference>
<evidence type="ECO:0000256" key="2">
    <source>
        <dbReference type="ARBA" id="ARBA00023015"/>
    </source>
</evidence>
<dbReference type="AlphaFoldDB" id="A0A517ZHD9"/>
<dbReference type="InterPro" id="IPR036388">
    <property type="entry name" value="WH-like_DNA-bd_sf"/>
</dbReference>
<dbReference type="Gene3D" id="1.10.10.10">
    <property type="entry name" value="Winged helix-like DNA-binding domain superfamily/Winged helix DNA-binding domain"/>
    <property type="match status" value="1"/>
</dbReference>
<dbReference type="InterPro" id="IPR050950">
    <property type="entry name" value="HTH-type_LysR_regulators"/>
</dbReference>
<feature type="domain" description="HTH lysR-type" evidence="5">
    <location>
        <begin position="1"/>
        <end position="58"/>
    </location>
</feature>
<evidence type="ECO:0000256" key="4">
    <source>
        <dbReference type="ARBA" id="ARBA00023163"/>
    </source>
</evidence>
<dbReference type="Gene3D" id="3.40.190.290">
    <property type="match status" value="1"/>
</dbReference>
<dbReference type="OrthoDB" id="9785745at2"/>
<evidence type="ECO:0000256" key="1">
    <source>
        <dbReference type="ARBA" id="ARBA00009437"/>
    </source>
</evidence>
<evidence type="ECO:0000256" key="3">
    <source>
        <dbReference type="ARBA" id="ARBA00023125"/>
    </source>
</evidence>
<dbReference type="PROSITE" id="PS50931">
    <property type="entry name" value="HTH_LYSR"/>
    <property type="match status" value="1"/>
</dbReference>